<accession>A0A9C7URU0</accession>
<dbReference type="Pfam" id="PF00400">
    <property type="entry name" value="WD40"/>
    <property type="match status" value="2"/>
</dbReference>
<dbReference type="PANTHER" id="PTHR44129">
    <property type="entry name" value="WD REPEAT-CONTAINING PROTEIN POP1"/>
    <property type="match status" value="1"/>
</dbReference>
<dbReference type="OrthoDB" id="8758at2759"/>
<dbReference type="AlphaFoldDB" id="A0A9C7URU0"/>
<keyword evidence="5" id="KW-1185">Reference proteome</keyword>
<evidence type="ECO:0000313" key="4">
    <source>
        <dbReference type="EMBL" id="GJQ13404.1"/>
    </source>
</evidence>
<dbReference type="PROSITE" id="PS50294">
    <property type="entry name" value="WD_REPEATS_REGION"/>
    <property type="match status" value="1"/>
</dbReference>
<keyword evidence="1 3" id="KW-0853">WD repeat</keyword>
<dbReference type="SUPFAM" id="SSF50978">
    <property type="entry name" value="WD40 repeat-like"/>
    <property type="match status" value="1"/>
</dbReference>
<dbReference type="PROSITE" id="PS50082">
    <property type="entry name" value="WD_REPEATS_2"/>
    <property type="match status" value="1"/>
</dbReference>
<name>A0A9C7URU0_9RHOD</name>
<gene>
    <name evidence="4" type="ORF">GpartN1_g5195.t1</name>
</gene>
<evidence type="ECO:0000313" key="5">
    <source>
        <dbReference type="Proteomes" id="UP001061958"/>
    </source>
</evidence>
<dbReference type="SMART" id="SM00320">
    <property type="entry name" value="WD40"/>
    <property type="match status" value="4"/>
</dbReference>
<dbReference type="EMBL" id="BQMJ01000043">
    <property type="protein sequence ID" value="GJQ13404.1"/>
    <property type="molecule type" value="Genomic_DNA"/>
</dbReference>
<organism evidence="4 5">
    <name type="scientific">Galdieria partita</name>
    <dbReference type="NCBI Taxonomy" id="83374"/>
    <lineage>
        <taxon>Eukaryota</taxon>
        <taxon>Rhodophyta</taxon>
        <taxon>Bangiophyceae</taxon>
        <taxon>Galdieriales</taxon>
        <taxon>Galdieriaceae</taxon>
        <taxon>Galdieria</taxon>
    </lineage>
</organism>
<evidence type="ECO:0000256" key="2">
    <source>
        <dbReference type="ARBA" id="ARBA00022737"/>
    </source>
</evidence>
<protein>
    <submittedName>
        <fullName evidence="4">Uncharacterized protein</fullName>
    </submittedName>
</protein>
<keyword evidence="2" id="KW-0677">Repeat</keyword>
<dbReference type="InterPro" id="IPR036322">
    <property type="entry name" value="WD40_repeat_dom_sf"/>
</dbReference>
<reference evidence="4" key="1">
    <citation type="journal article" date="2022" name="Proc. Natl. Acad. Sci. U.S.A.">
        <title>Life cycle and functional genomics of the unicellular red alga Galdieria for elucidating algal and plant evolution and industrial use.</title>
        <authorList>
            <person name="Hirooka S."/>
            <person name="Itabashi T."/>
            <person name="Ichinose T.M."/>
            <person name="Onuma R."/>
            <person name="Fujiwara T."/>
            <person name="Yamashita S."/>
            <person name="Jong L.W."/>
            <person name="Tomita R."/>
            <person name="Iwane A.H."/>
            <person name="Miyagishima S.Y."/>
        </authorList>
    </citation>
    <scope>NUCLEOTIDE SEQUENCE</scope>
    <source>
        <strain evidence="4">NBRC 102759</strain>
    </source>
</reference>
<feature type="repeat" description="WD" evidence="3">
    <location>
        <begin position="362"/>
        <end position="393"/>
    </location>
</feature>
<evidence type="ECO:0000256" key="3">
    <source>
        <dbReference type="PROSITE-ProRule" id="PRU00221"/>
    </source>
</evidence>
<dbReference type="Proteomes" id="UP001061958">
    <property type="component" value="Unassembled WGS sequence"/>
</dbReference>
<dbReference type="InterPro" id="IPR001680">
    <property type="entry name" value="WD40_rpt"/>
</dbReference>
<sequence>MFLSKRARVAYKLEWKRSLTDSQIFSKENVSWTIVHCSPSNKSEHLLGSLNDLYLVVASVVCLLLYRFPEDTFQEIQSEESQTVDGFFTDESPLVYEECFDRNKYIPLGRGFEKKPFFSHRISLENTEKGIWITALCSCVSTNEKFISLLIQSGWILVGWNNGYICLVDIPSGKILAKFYSEQVQSAVCCLAHQCKSSLFASGHMNGEIWLWNWQPYDRSLLSTMNDNYEAEYYPFLSDHHFKELDGCYYKKHPITRIDRGMEPRSWIRFATLQDKCILLSHTNNKLLFFTIREQLIPLVSTEETVHLSTATISIDNAYGQILDSILTDHCMISCGQDDTIRIFQSVDSFSTDSSLLSSCELYQHFSYVTCLEMSNNHKLLISASLDGTILFWLLEDCLPSRYVHPLTRIYLENVAIKSIQLVRHHLLVSGSTDQNTCAWYCLTLPAIVEKAIT</sequence>
<proteinExistence type="predicted"/>
<comment type="caution">
    <text evidence="4">The sequence shown here is derived from an EMBL/GenBank/DDBJ whole genome shotgun (WGS) entry which is preliminary data.</text>
</comment>
<evidence type="ECO:0000256" key="1">
    <source>
        <dbReference type="ARBA" id="ARBA00022574"/>
    </source>
</evidence>
<dbReference type="Gene3D" id="2.130.10.10">
    <property type="entry name" value="YVTN repeat-like/Quinoprotein amine dehydrogenase"/>
    <property type="match status" value="2"/>
</dbReference>
<dbReference type="InterPro" id="IPR050349">
    <property type="entry name" value="WD_LIS1/nudF_dynein_reg"/>
</dbReference>
<dbReference type="InterPro" id="IPR015943">
    <property type="entry name" value="WD40/YVTN_repeat-like_dom_sf"/>
</dbReference>
<reference evidence="4" key="2">
    <citation type="submission" date="2022-01" db="EMBL/GenBank/DDBJ databases">
        <authorList>
            <person name="Hirooka S."/>
            <person name="Miyagishima S.Y."/>
        </authorList>
    </citation>
    <scope>NUCLEOTIDE SEQUENCE</scope>
    <source>
        <strain evidence="4">NBRC 102759</strain>
    </source>
</reference>